<dbReference type="SUPFAM" id="SSF53383">
    <property type="entry name" value="PLP-dependent transferases"/>
    <property type="match status" value="1"/>
</dbReference>
<dbReference type="EMBL" id="CP042905">
    <property type="protein sequence ID" value="QEE14345.1"/>
    <property type="molecule type" value="Genomic_DNA"/>
</dbReference>
<comment type="cofactor">
    <cofactor evidence="1">
        <name>pyridoxal 5'-phosphate</name>
        <dbReference type="ChEBI" id="CHEBI:597326"/>
    </cofactor>
</comment>
<dbReference type="Pfam" id="PF00266">
    <property type="entry name" value="Aminotran_5"/>
    <property type="match status" value="1"/>
</dbReference>
<dbReference type="GO" id="GO:0019265">
    <property type="term" value="P:glycine biosynthetic process, by transamination of glyoxylate"/>
    <property type="evidence" value="ECO:0007669"/>
    <property type="project" value="TreeGrafter"/>
</dbReference>
<organism evidence="5 6">
    <name type="scientific">Promethearchaeum syntrophicum</name>
    <dbReference type="NCBI Taxonomy" id="2594042"/>
    <lineage>
        <taxon>Archaea</taxon>
        <taxon>Promethearchaeati</taxon>
        <taxon>Promethearchaeota</taxon>
        <taxon>Promethearchaeia</taxon>
        <taxon>Promethearchaeales</taxon>
        <taxon>Promethearchaeaceae</taxon>
        <taxon>Promethearchaeum</taxon>
    </lineage>
</organism>
<evidence type="ECO:0000256" key="1">
    <source>
        <dbReference type="ARBA" id="ARBA00001933"/>
    </source>
</evidence>
<evidence type="ECO:0000256" key="2">
    <source>
        <dbReference type="ARBA" id="ARBA00009236"/>
    </source>
</evidence>
<accession>A0A5B9D5P7</accession>
<dbReference type="InterPro" id="IPR015422">
    <property type="entry name" value="PyrdxlP-dep_Trfase_small"/>
</dbReference>
<gene>
    <name evidence="5" type="ORF">DSAG12_00158</name>
</gene>
<dbReference type="InterPro" id="IPR024169">
    <property type="entry name" value="SP_NH2Trfase/AEP_transaminase"/>
</dbReference>
<dbReference type="PANTHER" id="PTHR21152:SF40">
    <property type="entry name" value="ALANINE--GLYOXYLATE AMINOTRANSFERASE"/>
    <property type="match status" value="1"/>
</dbReference>
<reference evidence="5 6" key="2">
    <citation type="journal article" date="2024" name="Int. J. Syst. Evol. Microbiol.">
        <title>Promethearchaeum syntrophicum gen. nov., sp. nov., an anaerobic, obligately syntrophic archaeon, the first isolate of the lineage 'Asgard' archaea, and proposal of the new archaeal phylum Promethearchaeota phyl. nov. and kingdom Promethearchaeati regn. nov.</title>
        <authorList>
            <person name="Imachi H."/>
            <person name="Nobu M.K."/>
            <person name="Kato S."/>
            <person name="Takaki Y."/>
            <person name="Miyazaki M."/>
            <person name="Miyata M."/>
            <person name="Ogawara M."/>
            <person name="Saito Y."/>
            <person name="Sakai S."/>
            <person name="Tahara Y.O."/>
            <person name="Takano Y."/>
            <person name="Tasumi E."/>
            <person name="Uematsu K."/>
            <person name="Yoshimura T."/>
            <person name="Itoh T."/>
            <person name="Ohkuma M."/>
            <person name="Takai K."/>
        </authorList>
    </citation>
    <scope>NUCLEOTIDE SEQUENCE [LARGE SCALE GENOMIC DNA]</scope>
    <source>
        <strain evidence="5 6">MK-D1</strain>
    </source>
</reference>
<dbReference type="KEGG" id="psyt:DSAG12_00158"/>
<comment type="similarity">
    <text evidence="2">Belongs to the class-V pyridoxal-phosphate-dependent aminotransferase family.</text>
</comment>
<dbReference type="PANTHER" id="PTHR21152">
    <property type="entry name" value="AMINOTRANSFERASE CLASS V"/>
    <property type="match status" value="1"/>
</dbReference>
<dbReference type="InterPro" id="IPR000192">
    <property type="entry name" value="Aminotrans_V_dom"/>
</dbReference>
<dbReference type="AlphaFoldDB" id="A0A5B9D5P7"/>
<dbReference type="GO" id="GO:0008453">
    <property type="term" value="F:alanine-glyoxylate transaminase activity"/>
    <property type="evidence" value="ECO:0007669"/>
    <property type="project" value="TreeGrafter"/>
</dbReference>
<evidence type="ECO:0000259" key="4">
    <source>
        <dbReference type="Pfam" id="PF00266"/>
    </source>
</evidence>
<keyword evidence="5" id="KW-0808">Transferase</keyword>
<dbReference type="OrthoDB" id="35685at2157"/>
<dbReference type="RefSeq" id="WP_147661302.1">
    <property type="nucleotide sequence ID" value="NZ_CP042905.2"/>
</dbReference>
<dbReference type="PIRSF" id="PIRSF000524">
    <property type="entry name" value="SPT"/>
    <property type="match status" value="1"/>
</dbReference>
<dbReference type="Gene3D" id="3.90.1150.10">
    <property type="entry name" value="Aspartate Aminotransferase, domain 1"/>
    <property type="match status" value="1"/>
</dbReference>
<keyword evidence="3" id="KW-0663">Pyridoxal phosphate</keyword>
<dbReference type="InterPro" id="IPR015424">
    <property type="entry name" value="PyrdxlP-dep_Trfase"/>
</dbReference>
<name>A0A5B9D5P7_9ARCH</name>
<reference evidence="5 6" key="1">
    <citation type="journal article" date="2020" name="Nature">
        <title>Isolation of an archaeon at the prokaryote-eukaryote interface.</title>
        <authorList>
            <person name="Imachi H."/>
            <person name="Nobu M.K."/>
            <person name="Nakahara N."/>
            <person name="Morono Y."/>
            <person name="Ogawara M."/>
            <person name="Takaki Y."/>
            <person name="Takano Y."/>
            <person name="Uematsu K."/>
            <person name="Ikuta T."/>
            <person name="Ito M."/>
            <person name="Matsui Y."/>
            <person name="Miyazaki M."/>
            <person name="Murata K."/>
            <person name="Saito Y."/>
            <person name="Sakai S."/>
            <person name="Song C."/>
            <person name="Tasumi E."/>
            <person name="Yamanaka Y."/>
            <person name="Yamaguchi T."/>
            <person name="Kamagata Y."/>
            <person name="Tamaki H."/>
            <person name="Takai K."/>
        </authorList>
    </citation>
    <scope>NUCLEOTIDE SEQUENCE [LARGE SCALE GENOMIC DNA]</scope>
    <source>
        <strain evidence="5 6">MK-D1</strain>
    </source>
</reference>
<feature type="domain" description="Aminotransferase class V" evidence="4">
    <location>
        <begin position="39"/>
        <end position="320"/>
    </location>
</feature>
<dbReference type="Proteomes" id="UP000321408">
    <property type="component" value="Chromosome"/>
</dbReference>
<protein>
    <submittedName>
        <fullName evidence="5">Alanine--glyoxylate aminotransferase family protein</fullName>
    </submittedName>
</protein>
<dbReference type="Gene3D" id="3.40.640.10">
    <property type="entry name" value="Type I PLP-dependent aspartate aminotransferase-like (Major domain)"/>
    <property type="match status" value="1"/>
</dbReference>
<evidence type="ECO:0000256" key="3">
    <source>
        <dbReference type="ARBA" id="ARBA00022898"/>
    </source>
</evidence>
<proteinExistence type="inferred from homology"/>
<dbReference type="GeneID" id="41328162"/>
<dbReference type="InterPro" id="IPR015421">
    <property type="entry name" value="PyrdxlP-dep_Trfase_major"/>
</dbReference>
<sequence length="368" mass="41142">MSPTKQFNPDGKDFKLFTPGPVESPEWVLKEMGKANDTHRSLAYREMHRSIRTNLQKLLSTKNEILIFANSGTGILEACVRNLLKDDETGLFFTCGAFGDRWISIAKMNGKKSDVVSVDWGKGISPEIVKTALSKKKYPVVFITFNETSTGVLNPLEIIGPMVKESGALLCVDCVSGMGGTRLNVDEWGIDVALASVQKSFGIPPGISICSISERTFEKAKTVENRGFYFDFLKLKKKGESDEHPITPPIPQIRTLKTVLERIIAEDPENFYKGHTERTQMIRDWAIKNGFEIFSEEGYHSQTVVTITNNKNIDVAKFVNDMFESGYKIVNGYGSLKGKTFRMAPMGWITKEETQKMLDTASKVLKAL</sequence>
<evidence type="ECO:0000313" key="6">
    <source>
        <dbReference type="Proteomes" id="UP000321408"/>
    </source>
</evidence>
<keyword evidence="6" id="KW-1185">Reference proteome</keyword>
<keyword evidence="5" id="KW-0032">Aminotransferase</keyword>
<evidence type="ECO:0000313" key="5">
    <source>
        <dbReference type="EMBL" id="QEE14345.1"/>
    </source>
</evidence>
<dbReference type="GO" id="GO:0004760">
    <property type="term" value="F:L-serine-pyruvate transaminase activity"/>
    <property type="evidence" value="ECO:0007669"/>
    <property type="project" value="TreeGrafter"/>
</dbReference>